<dbReference type="AlphaFoldDB" id="A0A290QIK6"/>
<dbReference type="KEGG" id="vbh:CMV30_06960"/>
<dbReference type="Pfam" id="PF22124">
    <property type="entry name" value="Glyco_hydro_95_cat"/>
    <property type="match status" value="1"/>
</dbReference>
<reference evidence="6 7" key="1">
    <citation type="submission" date="2017-09" db="EMBL/GenBank/DDBJ databases">
        <title>Complete genome sequence of Verrucomicrobial strain HZ-65, isolated from freshwater.</title>
        <authorList>
            <person name="Choi A."/>
        </authorList>
    </citation>
    <scope>NUCLEOTIDE SEQUENCE [LARGE SCALE GENOMIC DNA]</scope>
    <source>
        <strain evidence="6 7">HZ-65</strain>
    </source>
</reference>
<evidence type="ECO:0000259" key="2">
    <source>
        <dbReference type="Pfam" id="PF14498"/>
    </source>
</evidence>
<proteinExistence type="predicted"/>
<dbReference type="Pfam" id="PF21307">
    <property type="entry name" value="Glyco_hydro_95_C"/>
    <property type="match status" value="1"/>
</dbReference>
<dbReference type="GO" id="GO:0005975">
    <property type="term" value="P:carbohydrate metabolic process"/>
    <property type="evidence" value="ECO:0007669"/>
    <property type="project" value="InterPro"/>
</dbReference>
<dbReference type="InterPro" id="IPR012341">
    <property type="entry name" value="6hp_glycosidase-like_sf"/>
</dbReference>
<organism evidence="6 7">
    <name type="scientific">Nibricoccus aquaticus</name>
    <dbReference type="NCBI Taxonomy" id="2576891"/>
    <lineage>
        <taxon>Bacteria</taxon>
        <taxon>Pseudomonadati</taxon>
        <taxon>Verrucomicrobiota</taxon>
        <taxon>Opitutia</taxon>
        <taxon>Opitutales</taxon>
        <taxon>Opitutaceae</taxon>
        <taxon>Nibricoccus</taxon>
    </lineage>
</organism>
<dbReference type="InterPro" id="IPR008928">
    <property type="entry name" value="6-hairpin_glycosidase_sf"/>
</dbReference>
<dbReference type="PANTHER" id="PTHR31084">
    <property type="entry name" value="ALPHA-L-FUCOSIDASE 2"/>
    <property type="match status" value="1"/>
</dbReference>
<keyword evidence="1" id="KW-0732">Signal</keyword>
<dbReference type="SUPFAM" id="SSF53474">
    <property type="entry name" value="alpha/beta-Hydrolases"/>
    <property type="match status" value="1"/>
</dbReference>
<sequence length="1059" mass="116188">MKKLTAFLALFVASCSALFAEFRADIQYGEAAGEKLLLDAYTPDSDGLHPIAILIHGGGWGAGDKGTPKNTNGADISSWFKPLSDANFTWFSINYRLAPAHRWPACIDDVHTAIRWVKANAAQFKGDPSRIVLFGHSAGGHLAFLAAINPSADTKVQAAVGYAPVTDFEQELPTRGGISPSLKNLHNIPAEITPAALKILRDTAPINFIQPKAGHPPFLILHGDQDKTVPLQQSLNFQARLRANNVPSDVIILPGAQHRLVDWAKYDPDHFPKMIAWVREKLGVTQPSEKSVPRLTAMSPKVENFLKKEVPLELWYTKPASHWNEALPIGNGRLGAMVFGGLTEERLQLNEDSLWSGKPHAYQNEGAAKFLPELRRLLAEGKQKEAEDLATREFMSEPLRQENYQPLADLLLHFPASHATATNYHRELDLDAALSTVSYRVGDVGFTRTAFATRPHQAIVQKLTADKPGQLTFTARLPSAHAGTHGRVLDPNTLLLTGQVKNDGTRFNVVVRVLAQGGKVNATTAGITVEGADSAMVFVTAATSFKNFQDISGDSETPAVGEMKGTSASSYEELLDAHQADHRALFRRVSLDLGSSPVAALPTDERIKAADKSSDPALITLAFQYGRYLLIASSRIGDQPANLQGIWNDLTTPPWGSKYTVNINTEMNYWPAEVANLSETTAPLFSMIDDLVISGKETARAHYGARGWVLHHNTDLWRGTAPINASNHGIWPVGGAWLTQHLWEHYQFSGDKDFLAKRAYPVLKDAALFFVDYLVKDEKTGWLVSGPSNSPEHGGLVMGPTMDHQIIRELFANTAAAAKILGLDADFATQLEKMRTEIAPNQIGKHGQLQEWMQDLDDPKDTHRHISHLWGVFPGSEINSQTPELFKAAQQSLRFRGDDGTGWSLGWKIAFWARFLDGDHSRTMIFQQLRYVPAFTEGNKSPGGTYPNLFDAHPPFQIDGNFALTAGVCEMLLQSHLGEIHLLPALPSAWKDGSVSGLRARGGFELSFSWKDGKLASAEIRSLLGNPLRIRTGDKTAEFTPAKDDTLRLDANLKPVAAK</sequence>
<gene>
    <name evidence="6" type="ORF">CMV30_06960</name>
</gene>
<dbReference type="InterPro" id="IPR029058">
    <property type="entry name" value="AB_hydrolase_fold"/>
</dbReference>
<dbReference type="InterPro" id="IPR027414">
    <property type="entry name" value="GH95_N_dom"/>
</dbReference>
<dbReference type="PROSITE" id="PS51257">
    <property type="entry name" value="PROKAR_LIPOPROTEIN"/>
    <property type="match status" value="1"/>
</dbReference>
<evidence type="ECO:0008006" key="8">
    <source>
        <dbReference type="Google" id="ProtNLM"/>
    </source>
</evidence>
<feature type="domain" description="Alpha fucosidase A-like C-terminal" evidence="4">
    <location>
        <begin position="974"/>
        <end position="1036"/>
    </location>
</feature>
<dbReference type="InterPro" id="IPR049492">
    <property type="entry name" value="BD-FAE-like_dom"/>
</dbReference>
<feature type="signal peptide" evidence="1">
    <location>
        <begin position="1"/>
        <end position="19"/>
    </location>
</feature>
<dbReference type="FunFam" id="1.50.10.10:FF:000028">
    <property type="entry name" value="Alpha-L-fucosidase 2"/>
    <property type="match status" value="1"/>
</dbReference>
<dbReference type="OrthoDB" id="9802600at2"/>
<feature type="domain" description="Glycosyl hydrolase family 95 N-terminal" evidence="2">
    <location>
        <begin position="314"/>
        <end position="547"/>
    </location>
</feature>
<evidence type="ECO:0000259" key="5">
    <source>
        <dbReference type="Pfam" id="PF22124"/>
    </source>
</evidence>
<keyword evidence="7" id="KW-1185">Reference proteome</keyword>
<feature type="domain" description="BD-FAE-like" evidence="3">
    <location>
        <begin position="38"/>
        <end position="241"/>
    </location>
</feature>
<evidence type="ECO:0000313" key="7">
    <source>
        <dbReference type="Proteomes" id="UP000217265"/>
    </source>
</evidence>
<protein>
    <recommendedName>
        <fullName evidence="8">Alpha/beta hydrolase</fullName>
    </recommendedName>
</protein>
<dbReference type="Proteomes" id="UP000217265">
    <property type="component" value="Chromosome"/>
</dbReference>
<name>A0A290QIK6_9BACT</name>
<dbReference type="Pfam" id="PF14498">
    <property type="entry name" value="Glyco_hyd_65N_2"/>
    <property type="match status" value="1"/>
</dbReference>
<dbReference type="Gene3D" id="2.70.98.50">
    <property type="entry name" value="putative glycoside hydrolase family protein from bacillus halodurans"/>
    <property type="match status" value="1"/>
</dbReference>
<dbReference type="RefSeq" id="WP_096055344.1">
    <property type="nucleotide sequence ID" value="NZ_CP023344.1"/>
</dbReference>
<accession>A0A290QIK6</accession>
<evidence type="ECO:0000259" key="4">
    <source>
        <dbReference type="Pfam" id="PF21307"/>
    </source>
</evidence>
<evidence type="ECO:0000256" key="1">
    <source>
        <dbReference type="SAM" id="SignalP"/>
    </source>
</evidence>
<dbReference type="InterPro" id="IPR049053">
    <property type="entry name" value="AFCA-like_C"/>
</dbReference>
<dbReference type="InterPro" id="IPR054363">
    <property type="entry name" value="GH95_cat"/>
</dbReference>
<feature type="chain" id="PRO_5012583880" description="Alpha/beta hydrolase" evidence="1">
    <location>
        <begin position="20"/>
        <end position="1059"/>
    </location>
</feature>
<feature type="domain" description="Glycosyl hydrolase family 95 catalytic" evidence="5">
    <location>
        <begin position="570"/>
        <end position="972"/>
    </location>
</feature>
<evidence type="ECO:0000313" key="6">
    <source>
        <dbReference type="EMBL" id="ATC63712.1"/>
    </source>
</evidence>
<dbReference type="Pfam" id="PF20434">
    <property type="entry name" value="BD-FAE"/>
    <property type="match status" value="1"/>
</dbReference>
<evidence type="ECO:0000259" key="3">
    <source>
        <dbReference type="Pfam" id="PF20434"/>
    </source>
</evidence>
<dbReference type="GO" id="GO:0004560">
    <property type="term" value="F:alpha-L-fucosidase activity"/>
    <property type="evidence" value="ECO:0007669"/>
    <property type="project" value="TreeGrafter"/>
</dbReference>
<dbReference type="EMBL" id="CP023344">
    <property type="protein sequence ID" value="ATC63712.1"/>
    <property type="molecule type" value="Genomic_DNA"/>
</dbReference>
<dbReference type="Gene3D" id="1.50.10.10">
    <property type="match status" value="1"/>
</dbReference>
<dbReference type="Gene3D" id="3.40.50.1820">
    <property type="entry name" value="alpha/beta hydrolase"/>
    <property type="match status" value="1"/>
</dbReference>
<dbReference type="SUPFAM" id="SSF48208">
    <property type="entry name" value="Six-hairpin glycosidases"/>
    <property type="match status" value="1"/>
</dbReference>
<dbReference type="PANTHER" id="PTHR31084:SF0">
    <property type="entry name" value="ALPHA-L-FUCOSIDASE 2"/>
    <property type="match status" value="1"/>
</dbReference>